<dbReference type="Proteomes" id="UP000236379">
    <property type="component" value="Unassembled WGS sequence"/>
</dbReference>
<feature type="signal peptide" evidence="1">
    <location>
        <begin position="1"/>
        <end position="28"/>
    </location>
</feature>
<dbReference type="InterPro" id="IPR036249">
    <property type="entry name" value="Thioredoxin-like_sf"/>
</dbReference>
<keyword evidence="1" id="KW-0732">Signal</keyword>
<dbReference type="GO" id="GO:0016209">
    <property type="term" value="F:antioxidant activity"/>
    <property type="evidence" value="ECO:0007669"/>
    <property type="project" value="InterPro"/>
</dbReference>
<keyword evidence="4" id="KW-1185">Reference proteome</keyword>
<evidence type="ECO:0000259" key="2">
    <source>
        <dbReference type="PROSITE" id="PS51352"/>
    </source>
</evidence>
<dbReference type="PROSITE" id="PS51352">
    <property type="entry name" value="THIOREDOXIN_2"/>
    <property type="match status" value="1"/>
</dbReference>
<dbReference type="PANTHER" id="PTHR42852:SF13">
    <property type="entry name" value="PROTEIN DIPZ"/>
    <property type="match status" value="1"/>
</dbReference>
<dbReference type="InterPro" id="IPR013766">
    <property type="entry name" value="Thioredoxin_domain"/>
</dbReference>
<dbReference type="Pfam" id="PF00578">
    <property type="entry name" value="AhpC-TSA"/>
    <property type="match status" value="1"/>
</dbReference>
<feature type="domain" description="Thioredoxin" evidence="2">
    <location>
        <begin position="22"/>
        <end position="187"/>
    </location>
</feature>
<proteinExistence type="predicted"/>
<feature type="chain" id="PRO_5014446782" evidence="1">
    <location>
        <begin position="29"/>
        <end position="189"/>
    </location>
</feature>
<dbReference type="SUPFAM" id="SSF52833">
    <property type="entry name" value="Thioredoxin-like"/>
    <property type="match status" value="1"/>
</dbReference>
<dbReference type="PANTHER" id="PTHR42852">
    <property type="entry name" value="THIOL:DISULFIDE INTERCHANGE PROTEIN DSBE"/>
    <property type="match status" value="1"/>
</dbReference>
<evidence type="ECO:0000313" key="4">
    <source>
        <dbReference type="Proteomes" id="UP000236379"/>
    </source>
</evidence>
<dbReference type="InterPro" id="IPR000866">
    <property type="entry name" value="AhpC/TSA"/>
</dbReference>
<dbReference type="InterPro" id="IPR050553">
    <property type="entry name" value="Thioredoxin_ResA/DsbE_sf"/>
</dbReference>
<dbReference type="Gene3D" id="3.40.30.10">
    <property type="entry name" value="Glutaredoxin"/>
    <property type="match status" value="1"/>
</dbReference>
<dbReference type="OrthoDB" id="9811352at2"/>
<gene>
    <name evidence="3" type="ORF">CVO96_00700</name>
</gene>
<comment type="caution">
    <text evidence="3">The sequence shown here is derived from an EMBL/GenBank/DDBJ whole genome shotgun (WGS) entry which is preliminary data.</text>
</comment>
<evidence type="ECO:0000313" key="3">
    <source>
        <dbReference type="EMBL" id="PNY80067.1"/>
    </source>
</evidence>
<protein>
    <submittedName>
        <fullName evidence="3">Thioredoxin</fullName>
    </submittedName>
</protein>
<dbReference type="GO" id="GO:0016491">
    <property type="term" value="F:oxidoreductase activity"/>
    <property type="evidence" value="ECO:0007669"/>
    <property type="project" value="InterPro"/>
</dbReference>
<name>A0A2K3UU55_9DEIO</name>
<sequence>MSLTALGRRCPMTRLPLLCALLLLPAQAVGVNQTPPELRGTSWLNTASPATLSPDAAPLASLRGRVVIVNFWVYSCINCHNSLPTLKGWYGRYRDQGLEIIGVHTPEFESDKPLANVRASLKDDGVSWPVVQDNDSFNWRAWSNSSWPTFYLLDRRGRLRAVHVGEISSRFPHAIPGLEATIQRLLVEK</sequence>
<organism evidence="3 4">
    <name type="scientific">Deinococcus koreensis</name>
    <dbReference type="NCBI Taxonomy" id="2054903"/>
    <lineage>
        <taxon>Bacteria</taxon>
        <taxon>Thermotogati</taxon>
        <taxon>Deinococcota</taxon>
        <taxon>Deinococci</taxon>
        <taxon>Deinococcales</taxon>
        <taxon>Deinococcaceae</taxon>
        <taxon>Deinococcus</taxon>
    </lineage>
</organism>
<accession>A0A2K3UU55</accession>
<reference evidence="3 4" key="1">
    <citation type="submission" date="2018-01" db="EMBL/GenBank/DDBJ databases">
        <title>Deinococcus koreensis sp. nov., a radiation-resistant bacterium isolated from river water.</title>
        <authorList>
            <person name="Choi A."/>
        </authorList>
    </citation>
    <scope>NUCLEOTIDE SEQUENCE [LARGE SCALE GENOMIC DNA]</scope>
    <source>
        <strain evidence="3 4">SJW1-2</strain>
    </source>
</reference>
<dbReference type="EMBL" id="PPPD01000001">
    <property type="protein sequence ID" value="PNY80067.1"/>
    <property type="molecule type" value="Genomic_DNA"/>
</dbReference>
<evidence type="ECO:0000256" key="1">
    <source>
        <dbReference type="SAM" id="SignalP"/>
    </source>
</evidence>
<dbReference type="AlphaFoldDB" id="A0A2K3UU55"/>